<dbReference type="STRING" id="112498.A0A2D3UVC1"/>
<dbReference type="GeneID" id="35597104"/>
<dbReference type="Proteomes" id="UP000225277">
    <property type="component" value="Unassembled WGS sequence"/>
</dbReference>
<feature type="domain" description="GST N-terminal" evidence="2">
    <location>
        <begin position="21"/>
        <end position="102"/>
    </location>
</feature>
<dbReference type="Gene3D" id="3.40.30.10">
    <property type="entry name" value="Glutaredoxin"/>
    <property type="match status" value="1"/>
</dbReference>
<dbReference type="InterPro" id="IPR036249">
    <property type="entry name" value="Thioredoxin-like_sf"/>
</dbReference>
<dbReference type="Gene3D" id="1.20.1050.10">
    <property type="match status" value="1"/>
</dbReference>
<accession>A0A2D3UVC1</accession>
<protein>
    <submittedName>
        <fullName evidence="4">Related to putative glutathione S-transferase</fullName>
    </submittedName>
</protein>
<organism evidence="4 5">
    <name type="scientific">Ramularia collo-cygni</name>
    <dbReference type="NCBI Taxonomy" id="112498"/>
    <lineage>
        <taxon>Eukaryota</taxon>
        <taxon>Fungi</taxon>
        <taxon>Dikarya</taxon>
        <taxon>Ascomycota</taxon>
        <taxon>Pezizomycotina</taxon>
        <taxon>Dothideomycetes</taxon>
        <taxon>Dothideomycetidae</taxon>
        <taxon>Mycosphaerellales</taxon>
        <taxon>Mycosphaerellaceae</taxon>
        <taxon>Ramularia</taxon>
    </lineage>
</organism>
<sequence length="252" mass="27595">MSGQAILYDLSHKGPEPNTCWSPNVWKTRLILNYKKIPYTSQFIDHPNIASTLSSLNITPNPSPPPGSSPAPKPSPYTLPAIKLPNGTSLQDSAAIAPKLEETCPEPSLHLETGLHEQVGKLIGGIAMPMLKVIYPAIARNIIKEEYLDSWLAGKEPKLGMSMQEFEASGGESAWKAAEPGFVALKEFLASNKKDKGPFILGSQVCYGDFIIAALLESVRIIGDGLFERFVGYDEQLRELHEACGEWFVDNK</sequence>
<dbReference type="AlphaFoldDB" id="A0A2D3UVC1"/>
<keyword evidence="5" id="KW-1185">Reference proteome</keyword>
<dbReference type="Pfam" id="PF22041">
    <property type="entry name" value="GST_C_7"/>
    <property type="match status" value="1"/>
</dbReference>
<dbReference type="GO" id="GO:0016740">
    <property type="term" value="F:transferase activity"/>
    <property type="evidence" value="ECO:0007669"/>
    <property type="project" value="UniProtKB-KW"/>
</dbReference>
<dbReference type="InterPro" id="IPR004045">
    <property type="entry name" value="Glutathione_S-Trfase_N"/>
</dbReference>
<dbReference type="OrthoDB" id="4951845at2759"/>
<feature type="compositionally biased region" description="Pro residues" evidence="1">
    <location>
        <begin position="61"/>
        <end position="77"/>
    </location>
</feature>
<proteinExistence type="predicted"/>
<dbReference type="EMBL" id="FJUY01000002">
    <property type="protein sequence ID" value="CZT16037.1"/>
    <property type="molecule type" value="Genomic_DNA"/>
</dbReference>
<feature type="domain" description="Glutathione S-transferase UstS-like C-terminal" evidence="3">
    <location>
        <begin position="127"/>
        <end position="222"/>
    </location>
</feature>
<evidence type="ECO:0000313" key="5">
    <source>
        <dbReference type="Proteomes" id="UP000225277"/>
    </source>
</evidence>
<feature type="region of interest" description="Disordered" evidence="1">
    <location>
        <begin position="55"/>
        <end position="80"/>
    </location>
</feature>
<reference evidence="4 5" key="1">
    <citation type="submission" date="2016-03" db="EMBL/GenBank/DDBJ databases">
        <authorList>
            <person name="Ploux O."/>
        </authorList>
    </citation>
    <scope>NUCLEOTIDE SEQUENCE [LARGE SCALE GENOMIC DNA]</scope>
    <source>
        <strain evidence="4 5">URUG2</strain>
    </source>
</reference>
<evidence type="ECO:0000256" key="1">
    <source>
        <dbReference type="SAM" id="MobiDB-lite"/>
    </source>
</evidence>
<gene>
    <name evidence="4" type="ORF">RCC_01877</name>
</gene>
<evidence type="ECO:0000313" key="4">
    <source>
        <dbReference type="EMBL" id="CZT16037.1"/>
    </source>
</evidence>
<evidence type="ECO:0000259" key="3">
    <source>
        <dbReference type="Pfam" id="PF22041"/>
    </source>
</evidence>
<dbReference type="RefSeq" id="XP_023622930.1">
    <property type="nucleotide sequence ID" value="XM_023767162.1"/>
</dbReference>
<dbReference type="SUPFAM" id="SSF52833">
    <property type="entry name" value="Thioredoxin-like"/>
    <property type="match status" value="1"/>
</dbReference>
<dbReference type="InterPro" id="IPR054416">
    <property type="entry name" value="GST_UstS-like_C"/>
</dbReference>
<name>A0A2D3UVC1_9PEZI</name>
<dbReference type="Pfam" id="PF13409">
    <property type="entry name" value="GST_N_2"/>
    <property type="match status" value="1"/>
</dbReference>
<keyword evidence="4" id="KW-0808">Transferase</keyword>
<evidence type="ECO:0000259" key="2">
    <source>
        <dbReference type="Pfam" id="PF13409"/>
    </source>
</evidence>